<dbReference type="EMBL" id="JYDS01001246">
    <property type="protein sequence ID" value="KRY99336.1"/>
    <property type="molecule type" value="Genomic_DNA"/>
</dbReference>
<evidence type="ECO:0000313" key="1">
    <source>
        <dbReference type="EMBL" id="KRY98617.1"/>
    </source>
</evidence>
<protein>
    <submittedName>
        <fullName evidence="2">Uncharacterized protein</fullName>
    </submittedName>
</protein>
<sequence length="58" mass="6731">MGIMGKANFGTNLFHNYWIVFAKTLQTAITYQYKVIPIKKSRNLKNKFFAIFAKQASQ</sequence>
<reference evidence="2 3" key="1">
    <citation type="submission" date="2015-01" db="EMBL/GenBank/DDBJ databases">
        <title>Evolution of Trichinella species and genotypes.</title>
        <authorList>
            <person name="Korhonen P.K."/>
            <person name="Edoardo P."/>
            <person name="Giuseppe L.R."/>
            <person name="Gasser R.B."/>
        </authorList>
    </citation>
    <scope>NUCLEOTIDE SEQUENCE [LARGE SCALE GENOMIC DNA]</scope>
    <source>
        <strain evidence="2">ISS588</strain>
    </source>
</reference>
<evidence type="ECO:0000313" key="2">
    <source>
        <dbReference type="EMBL" id="KRY99336.1"/>
    </source>
</evidence>
<proteinExistence type="predicted"/>
<dbReference type="EMBL" id="JYDS01001634">
    <property type="protein sequence ID" value="KRY98617.1"/>
    <property type="molecule type" value="Genomic_DNA"/>
</dbReference>
<dbReference type="AlphaFoldDB" id="A0A0V1GML1"/>
<accession>A0A0V1GML1</accession>
<organism evidence="2 3">
    <name type="scientific">Trichinella pseudospiralis</name>
    <name type="common">Parasitic roundworm</name>
    <dbReference type="NCBI Taxonomy" id="6337"/>
    <lineage>
        <taxon>Eukaryota</taxon>
        <taxon>Metazoa</taxon>
        <taxon>Ecdysozoa</taxon>
        <taxon>Nematoda</taxon>
        <taxon>Enoplea</taxon>
        <taxon>Dorylaimia</taxon>
        <taxon>Trichinellida</taxon>
        <taxon>Trichinellidae</taxon>
        <taxon>Trichinella</taxon>
    </lineage>
</organism>
<gene>
    <name evidence="2" type="ORF">T4B_11061</name>
    <name evidence="1" type="ORF">T4B_13018</name>
</gene>
<name>A0A0V1GML1_TRIPS</name>
<evidence type="ECO:0000313" key="3">
    <source>
        <dbReference type="Proteomes" id="UP000054805"/>
    </source>
</evidence>
<comment type="caution">
    <text evidence="2">The sequence shown here is derived from an EMBL/GenBank/DDBJ whole genome shotgun (WGS) entry which is preliminary data.</text>
</comment>
<keyword evidence="3" id="KW-1185">Reference proteome</keyword>
<dbReference type="Proteomes" id="UP000054805">
    <property type="component" value="Unassembled WGS sequence"/>
</dbReference>